<comment type="subcellular location">
    <subcellularLocation>
        <location evidence="1">Membrane</location>
        <topology evidence="1">Multi-pass membrane protein</topology>
    </subcellularLocation>
</comment>
<sequence length="815" mass="90841">MGEKHSSDGSATSHAIGDISQLEAQEQLRAVQRHHLHDPNLPDDFIDEVAGALASSDPKTAIAEAEHILEDSPYPEVRAAVRNYDEDVPANTIRAWVIGMLFTTLGSGLNMLFSMRAPSIVITTYVAQLLCHPVGVAWSWLMPDRQFRLLGLRFNFNPGPWNKKEHALVVIMANVSFGGGSAYSTDIILAMKQFYKQDFGWGFQLLLTFTISMCGFGMAGLFRRYLIEPAAMIWPTNLINTSLFYALHDHSPSDPAKTNGWSIGRYRWFAYVCLGSFLWYWFPGFIAPFLSVFAFVTWIKPQSPVVNQLFGGWTGISLIPITFDWTQISGYTTSPLIFPWHAIANTTVGVVIFMMITNIGIHYSNAFYNLYLPISDSESYDNTAQPYDVSRVLTPNYELDMEKYKAYSPLFLSATFTMAYGVSFAAISALVVHTILNHGKEIWLRLTTMGKDDEDIHTRLYAKYDPVPFWWYAILFFAIFGMGLGTVLGYETNMPAWGYIVAMVIAWIFILPTGIIQGATNVQLGLNVLTEFMASYMLEGKPVANMLFKAYGYNALYQGLYFVSDMKMAMYMKVPPKTVFMGQTIAVIWSSIVQVAVLNWALGAISGICTAKQENHFTCPGAKVYFNASVIWGVIGAQRMFGIGALYSPMLWFFLVGAICPVITWAMMRRNPRSIVRFINWPIIFGGSGMIPPATALNYLSWAWVGFLFNKYIRNKYRGWWMQFNYVTSAGLDVGLALSTILIFLALSLTGTEMTPWWGSVGALNTMDVQDTAIIRPLADGRNNCSSSAATVALAITLAAATAAAEPLREPLEAS</sequence>
<evidence type="ECO:0000256" key="6">
    <source>
        <dbReference type="ARBA" id="ARBA00022927"/>
    </source>
</evidence>
<dbReference type="NCBIfam" id="TIGR00727">
    <property type="entry name" value="ISP4_OPT"/>
    <property type="match status" value="1"/>
</dbReference>
<evidence type="ECO:0000256" key="7">
    <source>
        <dbReference type="ARBA" id="ARBA00022989"/>
    </source>
</evidence>
<dbReference type="InterPro" id="IPR004813">
    <property type="entry name" value="OPT"/>
</dbReference>
<keyword evidence="11" id="KW-1185">Reference proteome</keyword>
<feature type="transmembrane region" description="Helical" evidence="9">
    <location>
        <begin position="650"/>
        <end position="667"/>
    </location>
</feature>
<evidence type="ECO:0000256" key="3">
    <source>
        <dbReference type="ARBA" id="ARBA00022448"/>
    </source>
</evidence>
<feature type="transmembrane region" description="Helical" evidence="9">
    <location>
        <begin position="120"/>
        <end position="141"/>
    </location>
</feature>
<reference evidence="10 11" key="1">
    <citation type="journal article" date="2019" name="Appl. Microbiol. Biotechnol.">
        <title>Genome sequence of Isaria javanica and comparative genome analysis insights into family S53 peptidase evolution in fungal entomopathogens.</title>
        <authorList>
            <person name="Lin R."/>
            <person name="Zhang X."/>
            <person name="Xin B."/>
            <person name="Zou M."/>
            <person name="Gao Y."/>
            <person name="Qin F."/>
            <person name="Hu Q."/>
            <person name="Xie B."/>
            <person name="Cheng X."/>
        </authorList>
    </citation>
    <scope>NUCLEOTIDE SEQUENCE [LARGE SCALE GENOMIC DNA]</scope>
    <source>
        <strain evidence="10 11">IJ1G</strain>
    </source>
</reference>
<feature type="transmembrane region" description="Helical" evidence="9">
    <location>
        <begin position="340"/>
        <end position="361"/>
    </location>
</feature>
<feature type="transmembrane region" description="Helical" evidence="9">
    <location>
        <begin position="410"/>
        <end position="436"/>
    </location>
</feature>
<dbReference type="OrthoDB" id="9986677at2759"/>
<feature type="transmembrane region" description="Helical" evidence="9">
    <location>
        <begin position="497"/>
        <end position="519"/>
    </location>
</feature>
<dbReference type="AlphaFoldDB" id="A0A545VBY6"/>
<evidence type="ECO:0000256" key="4">
    <source>
        <dbReference type="ARBA" id="ARBA00022692"/>
    </source>
</evidence>
<comment type="similarity">
    <text evidence="2">Belongs to the oligopeptide OPT transporter family.</text>
</comment>
<name>A0A545VBY6_9HYPO</name>
<keyword evidence="3" id="KW-0813">Transport</keyword>
<dbReference type="EMBL" id="SPUK01000002">
    <property type="protein sequence ID" value="TQV99203.1"/>
    <property type="molecule type" value="Genomic_DNA"/>
</dbReference>
<dbReference type="GO" id="GO:0035673">
    <property type="term" value="F:oligopeptide transmembrane transporter activity"/>
    <property type="evidence" value="ECO:0007669"/>
    <property type="project" value="InterPro"/>
</dbReference>
<dbReference type="GO" id="GO:0015031">
    <property type="term" value="P:protein transport"/>
    <property type="evidence" value="ECO:0007669"/>
    <property type="project" value="UniProtKB-KW"/>
</dbReference>
<feature type="transmembrane region" description="Helical" evidence="9">
    <location>
        <begin position="268"/>
        <end position="298"/>
    </location>
</feature>
<feature type="transmembrane region" description="Helical" evidence="9">
    <location>
        <begin position="724"/>
        <end position="747"/>
    </location>
</feature>
<feature type="transmembrane region" description="Helical" evidence="9">
    <location>
        <begin position="580"/>
        <end position="603"/>
    </location>
</feature>
<dbReference type="Pfam" id="PF03169">
    <property type="entry name" value="OPT"/>
    <property type="match status" value="1"/>
</dbReference>
<keyword evidence="7 9" id="KW-1133">Transmembrane helix</keyword>
<feature type="transmembrane region" description="Helical" evidence="9">
    <location>
        <begin position="93"/>
        <end position="113"/>
    </location>
</feature>
<keyword evidence="6" id="KW-0653">Protein transport</keyword>
<evidence type="ECO:0000256" key="9">
    <source>
        <dbReference type="SAM" id="Phobius"/>
    </source>
</evidence>
<evidence type="ECO:0000313" key="11">
    <source>
        <dbReference type="Proteomes" id="UP000315783"/>
    </source>
</evidence>
<protein>
    <submittedName>
        <fullName evidence="10">OPT oligopeptide transporter</fullName>
    </submittedName>
</protein>
<evidence type="ECO:0000256" key="1">
    <source>
        <dbReference type="ARBA" id="ARBA00004141"/>
    </source>
</evidence>
<dbReference type="Proteomes" id="UP000315783">
    <property type="component" value="Unassembled WGS sequence"/>
</dbReference>
<gene>
    <name evidence="10" type="ORF">IF1G_01418</name>
</gene>
<evidence type="ECO:0000313" key="10">
    <source>
        <dbReference type="EMBL" id="TQV99203.1"/>
    </source>
</evidence>
<dbReference type="PANTHER" id="PTHR22601">
    <property type="entry name" value="ISP4 LIKE PROTEIN"/>
    <property type="match status" value="1"/>
</dbReference>
<evidence type="ECO:0000256" key="8">
    <source>
        <dbReference type="ARBA" id="ARBA00023136"/>
    </source>
</evidence>
<evidence type="ECO:0000256" key="5">
    <source>
        <dbReference type="ARBA" id="ARBA00022856"/>
    </source>
</evidence>
<feature type="transmembrane region" description="Helical" evidence="9">
    <location>
        <begin position="469"/>
        <end position="490"/>
    </location>
</feature>
<evidence type="ECO:0000256" key="2">
    <source>
        <dbReference type="ARBA" id="ARBA00008807"/>
    </source>
</evidence>
<proteinExistence type="inferred from homology"/>
<keyword evidence="4 9" id="KW-0812">Transmembrane</keyword>
<comment type="caution">
    <text evidence="10">The sequence shown here is derived from an EMBL/GenBank/DDBJ whole genome shotgun (WGS) entry which is preliminary data.</text>
</comment>
<organism evidence="10 11">
    <name type="scientific">Cordyceps javanica</name>
    <dbReference type="NCBI Taxonomy" id="43265"/>
    <lineage>
        <taxon>Eukaryota</taxon>
        <taxon>Fungi</taxon>
        <taxon>Dikarya</taxon>
        <taxon>Ascomycota</taxon>
        <taxon>Pezizomycotina</taxon>
        <taxon>Sordariomycetes</taxon>
        <taxon>Hypocreomycetidae</taxon>
        <taxon>Hypocreales</taxon>
        <taxon>Cordycipitaceae</taxon>
        <taxon>Cordyceps</taxon>
    </lineage>
</organism>
<keyword evidence="8 9" id="KW-0472">Membrane</keyword>
<feature type="transmembrane region" description="Helical" evidence="9">
    <location>
        <begin position="679"/>
        <end position="704"/>
    </location>
</feature>
<keyword evidence="5" id="KW-0571">Peptide transport</keyword>
<dbReference type="InterPro" id="IPR004648">
    <property type="entry name" value="Oligpept_transpt"/>
</dbReference>
<feature type="transmembrane region" description="Helical" evidence="9">
    <location>
        <begin position="201"/>
        <end position="222"/>
    </location>
</feature>
<dbReference type="NCBIfam" id="TIGR00728">
    <property type="entry name" value="OPT_sfam"/>
    <property type="match status" value="1"/>
</dbReference>
<dbReference type="GO" id="GO:0016020">
    <property type="term" value="C:membrane"/>
    <property type="evidence" value="ECO:0007669"/>
    <property type="project" value="UniProtKB-SubCell"/>
</dbReference>
<accession>A0A545VBY6</accession>